<gene>
    <name evidence="2" type="ORF">N5K24_19210</name>
</gene>
<dbReference type="RefSeq" id="WP_280028034.1">
    <property type="nucleotide sequence ID" value="NZ_JAOCKG010000008.1"/>
</dbReference>
<evidence type="ECO:0000313" key="2">
    <source>
        <dbReference type="EMBL" id="MDH2052541.1"/>
    </source>
</evidence>
<protein>
    <submittedName>
        <fullName evidence="2">Uncharacterized protein</fullName>
    </submittedName>
</protein>
<proteinExistence type="predicted"/>
<sequence length="144" mass="14211">MATFKATRVGSPDLKPGPGDAQSLKCAVSQYSLAGALALNDVIEGPLIPKGATIVDVMVTATDLDTGGSPSITLDVGYGVDPDYFVAASTTGQTGGVIRAGAATAKPLTLTADDTIDVLVKAAPATGATSGTVSIAVFFLPANG</sequence>
<dbReference type="EMBL" id="JAOCKG010000008">
    <property type="protein sequence ID" value="MDH2052541.1"/>
    <property type="molecule type" value="Genomic_DNA"/>
</dbReference>
<comment type="caution">
    <text evidence="2">The sequence shown here is derived from an EMBL/GenBank/DDBJ whole genome shotgun (WGS) entry which is preliminary data.</text>
</comment>
<reference evidence="2" key="1">
    <citation type="submission" date="2022-09" db="EMBL/GenBank/DDBJ databases">
        <title>Intensive care unit water sources are persistently colonized with multi-drug resistant bacteria and are the site of extensive horizontal gene transfer of antibiotic resistance genes.</title>
        <authorList>
            <person name="Diorio-Toth L."/>
        </authorList>
    </citation>
    <scope>NUCLEOTIDE SEQUENCE</scope>
    <source>
        <strain evidence="2">GD03676</strain>
    </source>
</reference>
<evidence type="ECO:0000313" key="3">
    <source>
        <dbReference type="Proteomes" id="UP001161276"/>
    </source>
</evidence>
<evidence type="ECO:0000256" key="1">
    <source>
        <dbReference type="SAM" id="MobiDB-lite"/>
    </source>
</evidence>
<organism evidence="2 3">
    <name type="scientific">Achromobacter marplatensis</name>
    <dbReference type="NCBI Taxonomy" id="470868"/>
    <lineage>
        <taxon>Bacteria</taxon>
        <taxon>Pseudomonadati</taxon>
        <taxon>Pseudomonadota</taxon>
        <taxon>Betaproteobacteria</taxon>
        <taxon>Burkholderiales</taxon>
        <taxon>Alcaligenaceae</taxon>
        <taxon>Achromobacter</taxon>
    </lineage>
</organism>
<name>A0AA42WE27_9BURK</name>
<dbReference type="AlphaFoldDB" id="A0AA42WE27"/>
<feature type="region of interest" description="Disordered" evidence="1">
    <location>
        <begin position="1"/>
        <end position="20"/>
    </location>
</feature>
<accession>A0AA42WE27</accession>
<dbReference type="Proteomes" id="UP001161276">
    <property type="component" value="Unassembled WGS sequence"/>
</dbReference>